<evidence type="ECO:0000313" key="1">
    <source>
        <dbReference type="EMBL" id="GAA3940853.1"/>
    </source>
</evidence>
<dbReference type="InterPro" id="IPR016053">
    <property type="entry name" value="Haem_Oase-like"/>
</dbReference>
<evidence type="ECO:0000313" key="2">
    <source>
        <dbReference type="Proteomes" id="UP001501565"/>
    </source>
</evidence>
<keyword evidence="2" id="KW-1185">Reference proteome</keyword>
<sequence>MTMQDAATNDSIIELTTDEQVRACKPLSVLLKSETTSTHESLDQRIMRAQPFSDQDRYRGFLKMQYCFHWATEELYRNQGVNRWIPQLSSGCRLGQVTQDCLDLGITSDELAQLVSDLQKVKADDPTALGWLYTLEGSNLGAAFLFKLAKKLGFSEAHGALHLSGHPEGRGRYWKNFKQCLDAIELNELDVVRAITGARAAFVFVRKQVEIHLP</sequence>
<dbReference type="InterPro" id="IPR016084">
    <property type="entry name" value="Haem_Oase-like_multi-hlx"/>
</dbReference>
<dbReference type="Proteomes" id="UP001501565">
    <property type="component" value="Unassembled WGS sequence"/>
</dbReference>
<accession>A0ABP7NAZ4</accession>
<dbReference type="RefSeq" id="WP_344800525.1">
    <property type="nucleotide sequence ID" value="NZ_BAABBN010000015.1"/>
</dbReference>
<dbReference type="Gene3D" id="1.20.910.10">
    <property type="entry name" value="Heme oxygenase-like"/>
    <property type="match status" value="1"/>
</dbReference>
<dbReference type="EMBL" id="BAABBN010000015">
    <property type="protein sequence ID" value="GAA3940853.1"/>
    <property type="molecule type" value="Genomic_DNA"/>
</dbReference>
<proteinExistence type="predicted"/>
<protein>
    <submittedName>
        <fullName evidence="1">Biliverdin-producing heme oxygenase</fullName>
    </submittedName>
</protein>
<organism evidence="1 2">
    <name type="scientific">Litoribacillus peritrichatus</name>
    <dbReference type="NCBI Taxonomy" id="718191"/>
    <lineage>
        <taxon>Bacteria</taxon>
        <taxon>Pseudomonadati</taxon>
        <taxon>Pseudomonadota</taxon>
        <taxon>Gammaproteobacteria</taxon>
        <taxon>Oceanospirillales</taxon>
        <taxon>Oceanospirillaceae</taxon>
        <taxon>Litoribacillus</taxon>
    </lineage>
</organism>
<reference evidence="2" key="1">
    <citation type="journal article" date="2019" name="Int. J. Syst. Evol. Microbiol.">
        <title>The Global Catalogue of Microorganisms (GCM) 10K type strain sequencing project: providing services to taxonomists for standard genome sequencing and annotation.</title>
        <authorList>
            <consortium name="The Broad Institute Genomics Platform"/>
            <consortium name="The Broad Institute Genome Sequencing Center for Infectious Disease"/>
            <person name="Wu L."/>
            <person name="Ma J."/>
        </authorList>
    </citation>
    <scope>NUCLEOTIDE SEQUENCE [LARGE SCALE GENOMIC DNA]</scope>
    <source>
        <strain evidence="2">JCM 17551</strain>
    </source>
</reference>
<gene>
    <name evidence="1" type="ORF">GCM10022277_41040</name>
</gene>
<dbReference type="SUPFAM" id="SSF48613">
    <property type="entry name" value="Heme oxygenase-like"/>
    <property type="match status" value="1"/>
</dbReference>
<dbReference type="Pfam" id="PF01126">
    <property type="entry name" value="Heme_oxygenase"/>
    <property type="match status" value="1"/>
</dbReference>
<comment type="caution">
    <text evidence="1">The sequence shown here is derived from an EMBL/GenBank/DDBJ whole genome shotgun (WGS) entry which is preliminary data.</text>
</comment>
<dbReference type="CDD" id="cd19166">
    <property type="entry name" value="HemeO-bac"/>
    <property type="match status" value="1"/>
</dbReference>
<name>A0ABP7NAZ4_9GAMM</name>